<dbReference type="AlphaFoldDB" id="A0A9W7YBF2"/>
<reference evidence="1" key="1">
    <citation type="submission" date="2022-07" db="EMBL/GenBank/DDBJ databases">
        <title>Phylogenomic reconstructions and comparative analyses of Kickxellomycotina fungi.</title>
        <authorList>
            <person name="Reynolds N.K."/>
            <person name="Stajich J.E."/>
            <person name="Barry K."/>
            <person name="Grigoriev I.V."/>
            <person name="Crous P."/>
            <person name="Smith M.E."/>
        </authorList>
    </citation>
    <scope>NUCLEOTIDE SEQUENCE</scope>
    <source>
        <strain evidence="1">BCRC 34381</strain>
    </source>
</reference>
<evidence type="ECO:0000313" key="2">
    <source>
        <dbReference type="Proteomes" id="UP001143981"/>
    </source>
</evidence>
<protein>
    <submittedName>
        <fullName evidence="1">Uncharacterized protein</fullName>
    </submittedName>
</protein>
<proteinExistence type="predicted"/>
<evidence type="ECO:0000313" key="1">
    <source>
        <dbReference type="EMBL" id="KAJ1729844.1"/>
    </source>
</evidence>
<dbReference type="EMBL" id="JANBOI010000543">
    <property type="protein sequence ID" value="KAJ1729844.1"/>
    <property type="molecule type" value="Genomic_DNA"/>
</dbReference>
<gene>
    <name evidence="1" type="ORF">LPJ61_003329</name>
</gene>
<comment type="caution">
    <text evidence="1">The sequence shown here is derived from an EMBL/GenBank/DDBJ whole genome shotgun (WGS) entry which is preliminary data.</text>
</comment>
<organism evidence="1 2">
    <name type="scientific">Coemansia biformis</name>
    <dbReference type="NCBI Taxonomy" id="1286918"/>
    <lineage>
        <taxon>Eukaryota</taxon>
        <taxon>Fungi</taxon>
        <taxon>Fungi incertae sedis</taxon>
        <taxon>Zoopagomycota</taxon>
        <taxon>Kickxellomycotina</taxon>
        <taxon>Kickxellomycetes</taxon>
        <taxon>Kickxellales</taxon>
        <taxon>Kickxellaceae</taxon>
        <taxon>Coemansia</taxon>
    </lineage>
</organism>
<name>A0A9W7YBF2_9FUNG</name>
<keyword evidence="2" id="KW-1185">Reference proteome</keyword>
<feature type="non-terminal residue" evidence="1">
    <location>
        <position position="1"/>
    </location>
</feature>
<sequence length="257" mass="29000">LDESLNVPLVSTRVNLAAFDSDRFSEPGLLTLCLYAGYLTRRQTTSVCIPNHEVYEVWLQLFARAVMGAELADNSTNCERGTLLKELWRGKTDLLCTLATSSHGVLSNHNGYLEKDYANHVANTIMAVSRFGVLTHPWQKSIRLSDIVPIRENHTGFGHCDYTARLFSTDNQANQFGLVIEFKLIANEKRDDREYHERRSKEGLDQIASKNYDACLTGCLERMDVGMAIGNNIVFASTRQYRRATADSPWMEVTSLI</sequence>
<dbReference type="Proteomes" id="UP001143981">
    <property type="component" value="Unassembled WGS sequence"/>
</dbReference>
<dbReference type="OrthoDB" id="5591151at2759"/>
<accession>A0A9W7YBF2</accession>